<dbReference type="InterPro" id="IPR009003">
    <property type="entry name" value="Peptidase_S1_PA"/>
</dbReference>
<gene>
    <name evidence="13" type="ORF">CUROG_09705</name>
</gene>
<dbReference type="EC" id="3.4.21.-" evidence="11"/>
<keyword evidence="7 11" id="KW-0378">Hydrolase</keyword>
<dbReference type="InterPro" id="IPR043504">
    <property type="entry name" value="Peptidase_S1_PA_chymotrypsin"/>
</dbReference>
<evidence type="ECO:0000256" key="5">
    <source>
        <dbReference type="ARBA" id="ARBA00022692"/>
    </source>
</evidence>
<dbReference type="InterPro" id="IPR047680">
    <property type="entry name" value="MarP-like"/>
</dbReference>
<reference evidence="14" key="1">
    <citation type="submission" date="2019-10" db="EMBL/GenBank/DDBJ databases">
        <title>Complete genome sequence of Corynebacterium urogenitalis DSM 108747, isolated from the genital tract of a cow.</title>
        <authorList>
            <person name="Ruckert C."/>
            <person name="Ballas P."/>
            <person name="Wagener K."/>
            <person name="Drillich M."/>
            <person name="Kaempfer P."/>
            <person name="Busse H.-J."/>
            <person name="Ehling-Schulz M."/>
        </authorList>
    </citation>
    <scope>NUCLEOTIDE SEQUENCE [LARGE SCALE GENOMIC DNA]</scope>
    <source>
        <strain evidence="14">LMM 1652</strain>
    </source>
</reference>
<evidence type="ECO:0000256" key="4">
    <source>
        <dbReference type="ARBA" id="ARBA00022670"/>
    </source>
</evidence>
<dbReference type="OrthoDB" id="9766361at2"/>
<evidence type="ECO:0000256" key="2">
    <source>
        <dbReference type="ARBA" id="ARBA00004613"/>
    </source>
</evidence>
<keyword evidence="6" id="KW-0732">Signal</keyword>
<evidence type="ECO:0000256" key="12">
    <source>
        <dbReference type="SAM" id="Phobius"/>
    </source>
</evidence>
<evidence type="ECO:0000313" key="14">
    <source>
        <dbReference type="Proteomes" id="UP000326711"/>
    </source>
</evidence>
<keyword evidence="5 12" id="KW-0812">Transmembrane</keyword>
<evidence type="ECO:0000256" key="6">
    <source>
        <dbReference type="ARBA" id="ARBA00022729"/>
    </source>
</evidence>
<evidence type="ECO:0000256" key="9">
    <source>
        <dbReference type="ARBA" id="ARBA00022989"/>
    </source>
</evidence>
<dbReference type="GO" id="GO:0005576">
    <property type="term" value="C:extracellular region"/>
    <property type="evidence" value="ECO:0007669"/>
    <property type="project" value="UniProtKB-SubCell"/>
</dbReference>
<dbReference type="PRINTS" id="PR00839">
    <property type="entry name" value="V8PROTEASE"/>
</dbReference>
<sequence length="403" mass="42650">MSGSLVVDIILVIIAIGAMVSGYRQGGFSAVLSLIGVLVGGYVGVTSMPWVLDQVDNLAEQSSDGMRFLAALATITLGVVIGYALGTALGARLRDQIRTKSIFKVESVVGAGVQVITTLTVIWLVLVPLVAGDTSDFGKSVRGSRVLSAVENSAPDFVKNLPTQVSTLINANGFPVITDPFDSVPQREVEAPDSGLAASPEVKAARSSIVRVVGQAEQCRRLLQGSGFAVAPDTVMTNAHVVAGTDMVQLDTVDGMVDAYVTYYNPQQDIALLKVEGYNFNALRWDETDGEQGESAIVLGFPQGGPFKASPARIRDRFLVSGPNIYADNRVEREAYSLRGTVVQGNSGGPLIDEQGQVLGLIFGADVNQEETGYALTRAEVMSHVGDLNKWTQPVETGACVLD</sequence>
<dbReference type="EMBL" id="CP045032">
    <property type="protein sequence ID" value="QFQ03282.1"/>
    <property type="molecule type" value="Genomic_DNA"/>
</dbReference>
<dbReference type="AlphaFoldDB" id="A0A5J6ZAI5"/>
<evidence type="ECO:0000256" key="7">
    <source>
        <dbReference type="ARBA" id="ARBA00022801"/>
    </source>
</evidence>
<feature type="transmembrane region" description="Helical" evidence="12">
    <location>
        <begin position="30"/>
        <end position="48"/>
    </location>
</feature>
<dbReference type="NCBIfam" id="NF033740">
    <property type="entry name" value="MarP_fam_protase"/>
    <property type="match status" value="1"/>
</dbReference>
<evidence type="ECO:0000256" key="1">
    <source>
        <dbReference type="ARBA" id="ARBA00004141"/>
    </source>
</evidence>
<evidence type="ECO:0000256" key="11">
    <source>
        <dbReference type="RuleBase" id="RU004296"/>
    </source>
</evidence>
<feature type="transmembrane region" description="Helical" evidence="12">
    <location>
        <begin position="6"/>
        <end position="23"/>
    </location>
</feature>
<comment type="similarity">
    <text evidence="3 11">Belongs to the peptidase S1B family.</text>
</comment>
<dbReference type="PANTHER" id="PTHR43019">
    <property type="entry name" value="SERINE ENDOPROTEASE DEGS"/>
    <property type="match status" value="1"/>
</dbReference>
<dbReference type="Pfam" id="PF02674">
    <property type="entry name" value="Colicin_V"/>
    <property type="match status" value="1"/>
</dbReference>
<dbReference type="InterPro" id="IPR003825">
    <property type="entry name" value="Colicin-V_CvpA"/>
</dbReference>
<keyword evidence="4 11" id="KW-0645">Protease</keyword>
<dbReference type="Pfam" id="PF13365">
    <property type="entry name" value="Trypsin_2"/>
    <property type="match status" value="1"/>
</dbReference>
<dbReference type="PANTHER" id="PTHR43019:SF23">
    <property type="entry name" value="PROTEASE DO-LIKE 5, CHLOROPLASTIC"/>
    <property type="match status" value="1"/>
</dbReference>
<dbReference type="Proteomes" id="UP000326711">
    <property type="component" value="Chromosome"/>
</dbReference>
<keyword evidence="9 12" id="KW-1133">Transmembrane helix</keyword>
<comment type="subcellular location">
    <subcellularLocation>
        <location evidence="1">Membrane</location>
        <topology evidence="1">Multi-pass membrane protein</topology>
    </subcellularLocation>
    <subcellularLocation>
        <location evidence="2">Secreted</location>
    </subcellularLocation>
</comment>
<protein>
    <recommendedName>
        <fullName evidence="11">Serine protease</fullName>
        <ecNumber evidence="11">3.4.21.-</ecNumber>
    </recommendedName>
</protein>
<feature type="transmembrane region" description="Helical" evidence="12">
    <location>
        <begin position="68"/>
        <end position="86"/>
    </location>
</feature>
<organism evidence="13 14">
    <name type="scientific">Corynebacterium urogenitale</name>
    <dbReference type="NCBI Taxonomy" id="2487892"/>
    <lineage>
        <taxon>Bacteria</taxon>
        <taxon>Bacillati</taxon>
        <taxon>Actinomycetota</taxon>
        <taxon>Actinomycetes</taxon>
        <taxon>Mycobacteriales</taxon>
        <taxon>Corynebacteriaceae</taxon>
        <taxon>Corynebacterium</taxon>
    </lineage>
</organism>
<keyword evidence="10 12" id="KW-0472">Membrane</keyword>
<dbReference type="SUPFAM" id="SSF50494">
    <property type="entry name" value="Trypsin-like serine proteases"/>
    <property type="match status" value="1"/>
</dbReference>
<dbReference type="InterPro" id="IPR008256">
    <property type="entry name" value="Peptidase_S1B"/>
</dbReference>
<accession>A0A5J6ZAI5</accession>
<evidence type="ECO:0000313" key="13">
    <source>
        <dbReference type="EMBL" id="QFQ03282.1"/>
    </source>
</evidence>
<evidence type="ECO:0000256" key="3">
    <source>
        <dbReference type="ARBA" id="ARBA00008764"/>
    </source>
</evidence>
<dbReference type="GO" id="GO:0008236">
    <property type="term" value="F:serine-type peptidase activity"/>
    <property type="evidence" value="ECO:0007669"/>
    <property type="project" value="UniProtKB-KW"/>
</dbReference>
<evidence type="ECO:0000256" key="8">
    <source>
        <dbReference type="ARBA" id="ARBA00022825"/>
    </source>
</evidence>
<dbReference type="Gene3D" id="2.40.10.10">
    <property type="entry name" value="Trypsin-like serine proteases"/>
    <property type="match status" value="2"/>
</dbReference>
<dbReference type="GO" id="GO:0016020">
    <property type="term" value="C:membrane"/>
    <property type="evidence" value="ECO:0007669"/>
    <property type="project" value="UniProtKB-SubCell"/>
</dbReference>
<keyword evidence="14" id="KW-1185">Reference proteome</keyword>
<keyword evidence="8 11" id="KW-0720">Serine protease</keyword>
<dbReference type="GO" id="GO:0009403">
    <property type="term" value="P:toxin biosynthetic process"/>
    <property type="evidence" value="ECO:0007669"/>
    <property type="project" value="InterPro"/>
</dbReference>
<dbReference type="KEGG" id="cuo:CUROG_09705"/>
<dbReference type="GO" id="GO:0006508">
    <property type="term" value="P:proteolysis"/>
    <property type="evidence" value="ECO:0007669"/>
    <property type="project" value="UniProtKB-KW"/>
</dbReference>
<name>A0A5J6ZAI5_9CORY</name>
<evidence type="ECO:0000256" key="10">
    <source>
        <dbReference type="ARBA" id="ARBA00023136"/>
    </source>
</evidence>
<proteinExistence type="inferred from homology"/>
<feature type="transmembrane region" description="Helical" evidence="12">
    <location>
        <begin position="107"/>
        <end position="131"/>
    </location>
</feature>
<dbReference type="RefSeq" id="WP_151903536.1">
    <property type="nucleotide sequence ID" value="NZ_CP045032.1"/>
</dbReference>